<evidence type="ECO:0000313" key="3">
    <source>
        <dbReference type="Proteomes" id="UP001165489"/>
    </source>
</evidence>
<dbReference type="CDD" id="cd00757">
    <property type="entry name" value="ThiF_MoeB_HesA_family"/>
    <property type="match status" value="1"/>
</dbReference>
<dbReference type="InterPro" id="IPR035985">
    <property type="entry name" value="Ubiquitin-activating_enz"/>
</dbReference>
<dbReference type="InterPro" id="IPR001763">
    <property type="entry name" value="Rhodanese-like_dom"/>
</dbReference>
<dbReference type="Pfam" id="PF00899">
    <property type="entry name" value="ThiF"/>
    <property type="match status" value="1"/>
</dbReference>
<dbReference type="Gene3D" id="3.40.50.720">
    <property type="entry name" value="NAD(P)-binding Rossmann-like Domain"/>
    <property type="match status" value="1"/>
</dbReference>
<dbReference type="EMBL" id="JAKZGP010000064">
    <property type="protein sequence ID" value="MCH7411213.1"/>
    <property type="molecule type" value="Genomic_DNA"/>
</dbReference>
<dbReference type="RefSeq" id="WP_241349564.1">
    <property type="nucleotide sequence ID" value="NZ_JAKZGP010000064.1"/>
</dbReference>
<evidence type="ECO:0000313" key="2">
    <source>
        <dbReference type="EMBL" id="MCH7411213.1"/>
    </source>
</evidence>
<keyword evidence="3" id="KW-1185">Reference proteome</keyword>
<reference evidence="2" key="1">
    <citation type="submission" date="2022-03" db="EMBL/GenBank/DDBJ databases">
        <title>De novo assembled genomes of Belliella spp. (Cyclobacteriaceae) strains.</title>
        <authorList>
            <person name="Szabo A."/>
            <person name="Korponai K."/>
            <person name="Felfoldi T."/>
        </authorList>
    </citation>
    <scope>NUCLEOTIDE SEQUENCE</scope>
    <source>
        <strain evidence="2">DSM 111904</strain>
    </source>
</reference>
<dbReference type="InterPro" id="IPR000594">
    <property type="entry name" value="ThiF_NAD_FAD-bd"/>
</dbReference>
<comment type="caution">
    <text evidence="2">The sequence shown here is derived from an EMBL/GenBank/DDBJ whole genome shotgun (WGS) entry which is preliminary data.</text>
</comment>
<name>A0ABS9V476_9BACT</name>
<dbReference type="NCBIfam" id="NF004281">
    <property type="entry name" value="PRK05690.1"/>
    <property type="match status" value="1"/>
</dbReference>
<dbReference type="PANTHER" id="PTHR10953">
    <property type="entry name" value="UBIQUITIN-ACTIVATING ENZYME E1"/>
    <property type="match status" value="1"/>
</dbReference>
<feature type="domain" description="Rhodanese" evidence="1">
    <location>
        <begin position="270"/>
        <end position="350"/>
    </location>
</feature>
<evidence type="ECO:0000259" key="1">
    <source>
        <dbReference type="PROSITE" id="PS50206"/>
    </source>
</evidence>
<dbReference type="Gene3D" id="3.40.250.10">
    <property type="entry name" value="Rhodanese-like domain"/>
    <property type="match status" value="1"/>
</dbReference>
<dbReference type="Proteomes" id="UP001165489">
    <property type="component" value="Unassembled WGS sequence"/>
</dbReference>
<dbReference type="InterPro" id="IPR045886">
    <property type="entry name" value="ThiF/MoeB/HesA"/>
</dbReference>
<organism evidence="2 3">
    <name type="scientific">Belliella filtrata</name>
    <dbReference type="NCBI Taxonomy" id="2923435"/>
    <lineage>
        <taxon>Bacteria</taxon>
        <taxon>Pseudomonadati</taxon>
        <taxon>Bacteroidota</taxon>
        <taxon>Cytophagia</taxon>
        <taxon>Cytophagales</taxon>
        <taxon>Cyclobacteriaceae</taxon>
        <taxon>Belliella</taxon>
    </lineage>
</organism>
<dbReference type="PROSITE" id="PS50206">
    <property type="entry name" value="RHODANESE_3"/>
    <property type="match status" value="1"/>
</dbReference>
<dbReference type="SUPFAM" id="SSF69572">
    <property type="entry name" value="Activating enzymes of the ubiquitin-like proteins"/>
    <property type="match status" value="1"/>
</dbReference>
<dbReference type="PANTHER" id="PTHR10953:SF102">
    <property type="entry name" value="ADENYLYLTRANSFERASE AND SULFURTRANSFERASE MOCS3"/>
    <property type="match status" value="1"/>
</dbReference>
<sequence length="350" mass="38675">MENLESKRYSRQIMLPEIGLEGQSLLKKAKVLVIGAGGLGCPILQYLAASGVGNIGIVDNDTVSISNLHRQILYNSNDLGKPKAPTAAEKLNMLNPFVKIDSFELRLAHDNAKAIFENYDLVIDGSDNFPTRYLVNDTCVSLGIPLIFGSILKFEGQIAVFNYQDGPQYRDLFPEPPAPDEVPNCSDIGVLGILPGLIGMYMANEAIKVICKLGETLSGKLLVINTLHNQHHIFKIQKKNHNPTIFEKMENVSTFSEMDAETFLGMQKNMSDEWLLIDVRELGDHEEQNLGGVNIPLNILPQKIKDIPSGKSIMFYCQHGTRSKSAASYMSKNYQGKIYSLSGGIEAIID</sequence>
<protein>
    <submittedName>
        <fullName evidence="2">HesA/MoeB/ThiF family protein</fullName>
    </submittedName>
</protein>
<proteinExistence type="predicted"/>
<dbReference type="InterPro" id="IPR036873">
    <property type="entry name" value="Rhodanese-like_dom_sf"/>
</dbReference>
<gene>
    <name evidence="2" type="ORF">MM239_17585</name>
</gene>
<accession>A0ABS9V476</accession>
<dbReference type="Pfam" id="PF00581">
    <property type="entry name" value="Rhodanese"/>
    <property type="match status" value="1"/>
</dbReference>
<dbReference type="CDD" id="cd00158">
    <property type="entry name" value="RHOD"/>
    <property type="match status" value="1"/>
</dbReference>